<evidence type="ECO:0000256" key="4">
    <source>
        <dbReference type="ARBA" id="ARBA00024045"/>
    </source>
</evidence>
<keyword evidence="3" id="KW-0636">Prenylation</keyword>
<protein>
    <recommendedName>
        <fullName evidence="6">HMA domain-containing protein</fullName>
    </recommendedName>
</protein>
<name>A0AAN9PMM8_CLITE</name>
<feature type="compositionally biased region" description="Basic and acidic residues" evidence="5">
    <location>
        <begin position="96"/>
        <end position="110"/>
    </location>
</feature>
<evidence type="ECO:0000256" key="1">
    <source>
        <dbReference type="ARBA" id="ARBA00022481"/>
    </source>
</evidence>
<reference evidence="7 8" key="1">
    <citation type="submission" date="2024-01" db="EMBL/GenBank/DDBJ databases">
        <title>The genomes of 5 underutilized Papilionoideae crops provide insights into root nodulation and disease resistance.</title>
        <authorList>
            <person name="Yuan L."/>
        </authorList>
    </citation>
    <scope>NUCLEOTIDE SEQUENCE [LARGE SCALE GENOMIC DNA]</scope>
    <source>
        <strain evidence="7">LY-2023</strain>
        <tissue evidence="7">Leaf</tissue>
    </source>
</reference>
<evidence type="ECO:0000256" key="3">
    <source>
        <dbReference type="ARBA" id="ARBA00023289"/>
    </source>
</evidence>
<evidence type="ECO:0000313" key="7">
    <source>
        <dbReference type="EMBL" id="KAK7302972.1"/>
    </source>
</evidence>
<accession>A0AAN9PMM8</accession>
<dbReference type="PROSITE" id="PS50846">
    <property type="entry name" value="HMA_2"/>
    <property type="match status" value="2"/>
</dbReference>
<comment type="caution">
    <text evidence="7">The sequence shown here is derived from an EMBL/GenBank/DDBJ whole genome shotgun (WGS) entry which is preliminary data.</text>
</comment>
<feature type="region of interest" description="Disordered" evidence="5">
    <location>
        <begin position="90"/>
        <end position="110"/>
    </location>
</feature>
<dbReference type="EMBL" id="JAYKXN010000003">
    <property type="protein sequence ID" value="KAK7302972.1"/>
    <property type="molecule type" value="Genomic_DNA"/>
</dbReference>
<dbReference type="InterPro" id="IPR044577">
    <property type="entry name" value="HIPP4/7/8/17/18/19"/>
</dbReference>
<dbReference type="InterPro" id="IPR036163">
    <property type="entry name" value="HMA_dom_sf"/>
</dbReference>
<dbReference type="Proteomes" id="UP001359559">
    <property type="component" value="Unassembled WGS sequence"/>
</dbReference>
<evidence type="ECO:0000256" key="5">
    <source>
        <dbReference type="SAM" id="MobiDB-lite"/>
    </source>
</evidence>
<keyword evidence="8" id="KW-1185">Reference proteome</keyword>
<dbReference type="PANTHER" id="PTHR46195:SF17">
    <property type="entry name" value="HEAVY METAL-ASSOCIATED ISOPRENYLATED PLANT PROTEIN 8"/>
    <property type="match status" value="1"/>
</dbReference>
<dbReference type="PANTHER" id="PTHR46195">
    <property type="entry name" value="HEAVY METAL-ASSOCIATED ISOPRENYLATED PLANT PROTEIN 7"/>
    <property type="match status" value="1"/>
</dbReference>
<keyword evidence="1" id="KW-0488">Methylation</keyword>
<gene>
    <name evidence="7" type="ORF">RJT34_13870</name>
</gene>
<dbReference type="Pfam" id="PF00403">
    <property type="entry name" value="HMA"/>
    <property type="match status" value="2"/>
</dbReference>
<comment type="similarity">
    <text evidence="4">Belongs to the HIPP family.</text>
</comment>
<dbReference type="Gene3D" id="3.30.70.100">
    <property type="match status" value="2"/>
</dbReference>
<dbReference type="GO" id="GO:0046872">
    <property type="term" value="F:metal ion binding"/>
    <property type="evidence" value="ECO:0007669"/>
    <property type="project" value="UniProtKB-KW"/>
</dbReference>
<organism evidence="7 8">
    <name type="scientific">Clitoria ternatea</name>
    <name type="common">Butterfly pea</name>
    <dbReference type="NCBI Taxonomy" id="43366"/>
    <lineage>
        <taxon>Eukaryota</taxon>
        <taxon>Viridiplantae</taxon>
        <taxon>Streptophyta</taxon>
        <taxon>Embryophyta</taxon>
        <taxon>Tracheophyta</taxon>
        <taxon>Spermatophyta</taxon>
        <taxon>Magnoliopsida</taxon>
        <taxon>eudicotyledons</taxon>
        <taxon>Gunneridae</taxon>
        <taxon>Pentapetalae</taxon>
        <taxon>rosids</taxon>
        <taxon>fabids</taxon>
        <taxon>Fabales</taxon>
        <taxon>Fabaceae</taxon>
        <taxon>Papilionoideae</taxon>
        <taxon>50 kb inversion clade</taxon>
        <taxon>NPAAA clade</taxon>
        <taxon>indigoferoid/millettioid clade</taxon>
        <taxon>Phaseoleae</taxon>
        <taxon>Clitoria</taxon>
    </lineage>
</organism>
<dbReference type="SUPFAM" id="SSF55008">
    <property type="entry name" value="HMA, heavy metal-associated domain"/>
    <property type="match status" value="2"/>
</dbReference>
<feature type="domain" description="HMA" evidence="6">
    <location>
        <begin position="114"/>
        <end position="178"/>
    </location>
</feature>
<dbReference type="CDD" id="cd00371">
    <property type="entry name" value="HMA"/>
    <property type="match status" value="2"/>
</dbReference>
<proteinExistence type="inferred from homology"/>
<dbReference type="AlphaFoldDB" id="A0AAN9PMM8"/>
<sequence>MGKRNKEVNRENNENREQKESEKGQAVVLKAFIHCQGCSDKISKCLKGLEGVKQVVVDRENNRVSVRGEIVKDPAKILERLQKKYSKNVELISPKLKPDNNQKKEPEKKEQPKFKTVVLKMYIHCEGCAKDVKAKIDKMEGVDSVELDKEKSHVIVRGKVESTELVEYVKKKLRKHAEIIKNDNRREGRDNIEKRNELIITYNYPPQYTAPFLYPNQNFNFNDENVFACSIM</sequence>
<evidence type="ECO:0000259" key="6">
    <source>
        <dbReference type="PROSITE" id="PS50846"/>
    </source>
</evidence>
<feature type="region of interest" description="Disordered" evidence="5">
    <location>
        <begin position="1"/>
        <end position="23"/>
    </location>
</feature>
<feature type="domain" description="HMA" evidence="6">
    <location>
        <begin position="24"/>
        <end position="89"/>
    </location>
</feature>
<evidence type="ECO:0000313" key="8">
    <source>
        <dbReference type="Proteomes" id="UP001359559"/>
    </source>
</evidence>
<dbReference type="InterPro" id="IPR006121">
    <property type="entry name" value="HMA_dom"/>
</dbReference>
<keyword evidence="2" id="KW-0479">Metal-binding</keyword>
<keyword evidence="3" id="KW-0449">Lipoprotein</keyword>
<evidence type="ECO:0000256" key="2">
    <source>
        <dbReference type="ARBA" id="ARBA00022723"/>
    </source>
</evidence>